<dbReference type="GO" id="GO:0000993">
    <property type="term" value="F:RNA polymerase II complex binding"/>
    <property type="evidence" value="ECO:0007669"/>
    <property type="project" value="TreeGrafter"/>
</dbReference>
<evidence type="ECO:0000313" key="5">
    <source>
        <dbReference type="Proteomes" id="UP000789739"/>
    </source>
</evidence>
<dbReference type="OrthoDB" id="343875at2759"/>
<evidence type="ECO:0000313" key="4">
    <source>
        <dbReference type="EMBL" id="CAG8566528.1"/>
    </source>
</evidence>
<evidence type="ECO:0000256" key="3">
    <source>
        <dbReference type="SAM" id="MobiDB-lite"/>
    </source>
</evidence>
<dbReference type="GO" id="GO:0006355">
    <property type="term" value="P:regulation of DNA-templated transcription"/>
    <property type="evidence" value="ECO:0007669"/>
    <property type="project" value="InterPro"/>
</dbReference>
<dbReference type="SUPFAM" id="SSF48452">
    <property type="entry name" value="TPR-like"/>
    <property type="match status" value="1"/>
</dbReference>
<dbReference type="AlphaFoldDB" id="A0A9N9FX86"/>
<dbReference type="EMBL" id="CAJVPI010000727">
    <property type="protein sequence ID" value="CAG8566528.1"/>
    <property type="molecule type" value="Genomic_DNA"/>
</dbReference>
<dbReference type="GO" id="GO:0016593">
    <property type="term" value="C:Cdc73/Paf1 complex"/>
    <property type="evidence" value="ECO:0007669"/>
    <property type="project" value="TreeGrafter"/>
</dbReference>
<comment type="caution">
    <text evidence="4">The sequence shown here is derived from an EMBL/GenBank/DDBJ whole genome shotgun (WGS) entry which is preliminary data.</text>
</comment>
<feature type="compositionally biased region" description="Basic and acidic residues" evidence="3">
    <location>
        <begin position="321"/>
        <end position="350"/>
    </location>
</feature>
<evidence type="ECO:0000256" key="1">
    <source>
        <dbReference type="ARBA" id="ARBA00022737"/>
    </source>
</evidence>
<feature type="compositionally biased region" description="Basic and acidic residues" evidence="3">
    <location>
        <begin position="367"/>
        <end position="382"/>
    </location>
</feature>
<accession>A0A9N9FX86</accession>
<dbReference type="Gene3D" id="1.25.40.10">
    <property type="entry name" value="Tetratricopeptide repeat domain"/>
    <property type="match status" value="1"/>
</dbReference>
<protein>
    <submittedName>
        <fullName evidence="4">3530_t:CDS:1</fullName>
    </submittedName>
</protein>
<feature type="region of interest" description="Disordered" evidence="3">
    <location>
        <begin position="320"/>
        <end position="382"/>
    </location>
</feature>
<proteinExistence type="predicted"/>
<gene>
    <name evidence="4" type="ORF">PBRASI_LOCUS5873</name>
</gene>
<organism evidence="4 5">
    <name type="scientific">Paraglomus brasilianum</name>
    <dbReference type="NCBI Taxonomy" id="144538"/>
    <lineage>
        <taxon>Eukaryota</taxon>
        <taxon>Fungi</taxon>
        <taxon>Fungi incertae sedis</taxon>
        <taxon>Mucoromycota</taxon>
        <taxon>Glomeromycotina</taxon>
        <taxon>Glomeromycetes</taxon>
        <taxon>Paraglomerales</taxon>
        <taxon>Paraglomeraceae</taxon>
        <taxon>Paraglomus</taxon>
    </lineage>
</organism>
<dbReference type="PANTHER" id="PTHR14027:SF2">
    <property type="entry name" value="RNA POLYMERASE-ASSOCIATED PROTEIN CTR9 HOMOLOG"/>
    <property type="match status" value="1"/>
</dbReference>
<dbReference type="InterPro" id="IPR031101">
    <property type="entry name" value="Ctr9"/>
</dbReference>
<evidence type="ECO:0000256" key="2">
    <source>
        <dbReference type="ARBA" id="ARBA00022803"/>
    </source>
</evidence>
<dbReference type="InterPro" id="IPR011990">
    <property type="entry name" value="TPR-like_helical_dom_sf"/>
</dbReference>
<keyword evidence="1" id="KW-0677">Repeat</keyword>
<name>A0A9N9FX86_9GLOM</name>
<keyword evidence="5" id="KW-1185">Reference proteome</keyword>
<dbReference type="GO" id="GO:0006368">
    <property type="term" value="P:transcription elongation by RNA polymerase II"/>
    <property type="evidence" value="ECO:0007669"/>
    <property type="project" value="TreeGrafter"/>
</dbReference>
<dbReference type="PANTHER" id="PTHR14027">
    <property type="entry name" value="RNA POLYMERASE-ASSOCIATED PROTEIN CTR9"/>
    <property type="match status" value="1"/>
</dbReference>
<dbReference type="Proteomes" id="UP000789739">
    <property type="component" value="Unassembled WGS sequence"/>
</dbReference>
<sequence>MYQYNGSVQTDAAFSSEIQEVDMEDVGQDYDGKSLRSLINRSKKDVVEVPLKKTDQVVEIDLSQVHNAGEIFDILNQENSEMLYYLLFAIEFTKRDQDEDAIAMAEQGLNAPGNDQSKLREHVASYSPEININLAHACVETGEYERAAITYESVSKKRYKHKNPEILLWIARAHYLRSKETRDHLSVDLALRWTEKAHHLQPTNVLIIYNMAMLAQVYCATITERNVSERSLKQLNKAVGRANWAKTAFSTLMGMPETEAFNVTRYELTNRERYSVSLIHTCKAKLDEQSEYERLKMEAALEGKRKYEEMQKKRAQVMAEEEARRKAEQEAIEENRRMMEERVKIFRQEENSDEDKDEKRRKKGKRKADETDGNSKSRVRTE</sequence>
<reference evidence="4" key="1">
    <citation type="submission" date="2021-06" db="EMBL/GenBank/DDBJ databases">
        <authorList>
            <person name="Kallberg Y."/>
            <person name="Tangrot J."/>
            <person name="Rosling A."/>
        </authorList>
    </citation>
    <scope>NUCLEOTIDE SEQUENCE</scope>
    <source>
        <strain evidence="4">BR232B</strain>
    </source>
</reference>
<keyword evidence="2" id="KW-0802">TPR repeat</keyword>